<gene>
    <name evidence="1" type="ORF">SNE25_15305</name>
</gene>
<name>A0ABZ0TUX4_9SPHI</name>
<dbReference type="EMBL" id="CP139558">
    <property type="protein sequence ID" value="WPU96887.1"/>
    <property type="molecule type" value="Genomic_DNA"/>
</dbReference>
<evidence type="ECO:0000313" key="2">
    <source>
        <dbReference type="Proteomes" id="UP001324380"/>
    </source>
</evidence>
<reference evidence="1 2" key="1">
    <citation type="submission" date="2023-11" db="EMBL/GenBank/DDBJ databases">
        <title>Analysis of the Genomes of Mucilaginibacter gossypii cycad 4 and M. sabulilitoris SNA2: microbes with the potential for plant growth promotion.</title>
        <authorList>
            <person name="Hirsch A.M."/>
            <person name="Humm E."/>
            <person name="Rubbi M."/>
            <person name="Del Vecchio G."/>
            <person name="Ha S.M."/>
            <person name="Pellegrini M."/>
            <person name="Gunsalus R.P."/>
        </authorList>
    </citation>
    <scope>NUCLEOTIDE SEQUENCE [LARGE SCALE GENOMIC DNA]</scope>
    <source>
        <strain evidence="1 2">SNA2</strain>
    </source>
</reference>
<evidence type="ECO:0000313" key="1">
    <source>
        <dbReference type="EMBL" id="WPU96887.1"/>
    </source>
</evidence>
<accession>A0ABZ0TUX4</accession>
<dbReference type="Proteomes" id="UP001324380">
    <property type="component" value="Chromosome"/>
</dbReference>
<organism evidence="1 2">
    <name type="scientific">Mucilaginibacter sabulilitoris</name>
    <dbReference type="NCBI Taxonomy" id="1173583"/>
    <lineage>
        <taxon>Bacteria</taxon>
        <taxon>Pseudomonadati</taxon>
        <taxon>Bacteroidota</taxon>
        <taxon>Sphingobacteriia</taxon>
        <taxon>Sphingobacteriales</taxon>
        <taxon>Sphingobacteriaceae</taxon>
        <taxon>Mucilaginibacter</taxon>
    </lineage>
</organism>
<protein>
    <submittedName>
        <fullName evidence="1">Uncharacterized protein</fullName>
    </submittedName>
</protein>
<keyword evidence="2" id="KW-1185">Reference proteome</keyword>
<proteinExistence type="predicted"/>
<dbReference type="RefSeq" id="WP_321565975.1">
    <property type="nucleotide sequence ID" value="NZ_CP139558.1"/>
</dbReference>
<sequence>MNYSEDKNMQDEIINSLAKKVTQLENRQHKVEEMELEKLQPRVKDLETKAANVHHFNIKNICL</sequence>